<gene>
    <name evidence="7" type="ORF">HII31_07312</name>
</gene>
<dbReference type="PROSITE" id="PS50850">
    <property type="entry name" value="MFS"/>
    <property type="match status" value="1"/>
</dbReference>
<feature type="transmembrane region" description="Helical" evidence="5">
    <location>
        <begin position="149"/>
        <end position="167"/>
    </location>
</feature>
<dbReference type="AlphaFoldDB" id="A0A8H6RGU5"/>
<keyword evidence="2 5" id="KW-0812">Transmembrane</keyword>
<keyword evidence="3 5" id="KW-1133">Transmembrane helix</keyword>
<dbReference type="Proteomes" id="UP000660729">
    <property type="component" value="Unassembled WGS sequence"/>
</dbReference>
<dbReference type="GO" id="GO:0016020">
    <property type="term" value="C:membrane"/>
    <property type="evidence" value="ECO:0007669"/>
    <property type="project" value="UniProtKB-SubCell"/>
</dbReference>
<comment type="subcellular location">
    <subcellularLocation>
        <location evidence="1">Membrane</location>
        <topology evidence="1">Multi-pass membrane protein</topology>
    </subcellularLocation>
</comment>
<name>A0A8H6RGU5_9PEZI</name>
<evidence type="ECO:0000259" key="6">
    <source>
        <dbReference type="PROSITE" id="PS50850"/>
    </source>
</evidence>
<feature type="transmembrane region" description="Helical" evidence="5">
    <location>
        <begin position="488"/>
        <end position="509"/>
    </location>
</feature>
<feature type="transmembrane region" description="Helical" evidence="5">
    <location>
        <begin position="391"/>
        <end position="409"/>
    </location>
</feature>
<feature type="transmembrane region" description="Helical" evidence="5">
    <location>
        <begin position="85"/>
        <end position="105"/>
    </location>
</feature>
<feature type="transmembrane region" description="Helical" evidence="5">
    <location>
        <begin position="173"/>
        <end position="195"/>
    </location>
</feature>
<dbReference type="Gene3D" id="1.20.1250.20">
    <property type="entry name" value="MFS general substrate transporter like domains"/>
    <property type="match status" value="1"/>
</dbReference>
<dbReference type="OrthoDB" id="5410178at2759"/>
<dbReference type="InterPro" id="IPR011701">
    <property type="entry name" value="MFS"/>
</dbReference>
<evidence type="ECO:0000256" key="3">
    <source>
        <dbReference type="ARBA" id="ARBA00022989"/>
    </source>
</evidence>
<feature type="transmembrane region" description="Helical" evidence="5">
    <location>
        <begin position="313"/>
        <end position="331"/>
    </location>
</feature>
<dbReference type="InterPro" id="IPR036259">
    <property type="entry name" value="MFS_trans_sf"/>
</dbReference>
<feature type="domain" description="Major facilitator superfamily (MFS) profile" evidence="6">
    <location>
        <begin position="76"/>
        <end position="512"/>
    </location>
</feature>
<feature type="transmembrane region" description="Helical" evidence="5">
    <location>
        <begin position="351"/>
        <end position="370"/>
    </location>
</feature>
<feature type="transmembrane region" description="Helical" evidence="5">
    <location>
        <begin position="117"/>
        <end position="137"/>
    </location>
</feature>
<dbReference type="GO" id="GO:0022857">
    <property type="term" value="F:transmembrane transporter activity"/>
    <property type="evidence" value="ECO:0007669"/>
    <property type="project" value="InterPro"/>
</dbReference>
<dbReference type="InterPro" id="IPR020846">
    <property type="entry name" value="MFS_dom"/>
</dbReference>
<evidence type="ECO:0000256" key="2">
    <source>
        <dbReference type="ARBA" id="ARBA00022692"/>
    </source>
</evidence>
<protein>
    <submittedName>
        <fullName evidence="7">Putative MFS-type transporter</fullName>
    </submittedName>
</protein>
<comment type="caution">
    <text evidence="7">The sequence shown here is derived from an EMBL/GenBank/DDBJ whole genome shotgun (WGS) entry which is preliminary data.</text>
</comment>
<organism evidence="7 8">
    <name type="scientific">Pseudocercospora fuligena</name>
    <dbReference type="NCBI Taxonomy" id="685502"/>
    <lineage>
        <taxon>Eukaryota</taxon>
        <taxon>Fungi</taxon>
        <taxon>Dikarya</taxon>
        <taxon>Ascomycota</taxon>
        <taxon>Pezizomycotina</taxon>
        <taxon>Dothideomycetes</taxon>
        <taxon>Dothideomycetidae</taxon>
        <taxon>Mycosphaerellales</taxon>
        <taxon>Mycosphaerellaceae</taxon>
        <taxon>Pseudocercospora</taxon>
    </lineage>
</organism>
<keyword evidence="4 5" id="KW-0472">Membrane</keyword>
<reference evidence="7" key="1">
    <citation type="submission" date="2020-04" db="EMBL/GenBank/DDBJ databases">
        <title>Draft genome resource of the tomato pathogen Pseudocercospora fuligena.</title>
        <authorList>
            <person name="Zaccaron A."/>
        </authorList>
    </citation>
    <scope>NUCLEOTIDE SEQUENCE</scope>
    <source>
        <strain evidence="7">PF001</strain>
    </source>
</reference>
<evidence type="ECO:0000313" key="7">
    <source>
        <dbReference type="EMBL" id="KAF7191289.1"/>
    </source>
</evidence>
<feature type="transmembrane region" description="Helical" evidence="5">
    <location>
        <begin position="449"/>
        <end position="468"/>
    </location>
</feature>
<evidence type="ECO:0000313" key="8">
    <source>
        <dbReference type="Proteomes" id="UP000660729"/>
    </source>
</evidence>
<evidence type="ECO:0000256" key="1">
    <source>
        <dbReference type="ARBA" id="ARBA00004141"/>
    </source>
</evidence>
<proteinExistence type="predicted"/>
<sequence>MQSTQNGQLRALPQATAAIPRSVSEFSMSSSGSSLPEKTLPAPVHEALNRHGFKADSCGVVTWQTGHHKHPRHWPFLRKAYDSSIIIILEFFMTLVSNTGSSIALEASDQLEVSHETALFCFTTVYLLGQAFGSLVFPPVCESFGGRTIYVSSTFGFAIACLLMAAWPTIPMIVVGRLFSGAMSAMPAVVATGSIENMWDIQARTWLIYLWIAGAVLGLALGPLTATYIATSEHGWPWIFYASTVITFIFALLCLAMQESRPSQLLRENVKIVSRQTSCSDLSIDDQDCHPSTRAFFRDALFMPLRLFFTEPIVFLTSIMAATVYGVSYLFSEALAHIYVDSYGFDHRQASLVFLSIGVGVIFSILPRLYDIHITNKRIKRNQIIEPEDKLFGFYIAAPILAIGLWWFAWSVPPLVQGVSAWVSIASLALFGFAVVEFDCVLSGYLTDVYATYAASANAPMAFLRATMSGTFPLFGTQMFKGLGNNNALFILAGLATAYCGIAALFGVFGASVRRRSPFAEVIRATAQDDSRILKARSGARQCQESSVEKANGTTWI</sequence>
<evidence type="ECO:0000256" key="5">
    <source>
        <dbReference type="SAM" id="Phobius"/>
    </source>
</evidence>
<evidence type="ECO:0000256" key="4">
    <source>
        <dbReference type="ARBA" id="ARBA00023136"/>
    </source>
</evidence>
<feature type="transmembrane region" description="Helical" evidence="5">
    <location>
        <begin position="421"/>
        <end position="442"/>
    </location>
</feature>
<dbReference type="PANTHER" id="PTHR23502">
    <property type="entry name" value="MAJOR FACILITATOR SUPERFAMILY"/>
    <property type="match status" value="1"/>
</dbReference>
<feature type="transmembrane region" description="Helical" evidence="5">
    <location>
        <begin position="207"/>
        <end position="230"/>
    </location>
</feature>
<dbReference type="PANTHER" id="PTHR23502:SF157">
    <property type="entry name" value="MAJOR FACILITATOR SUPERFAMILY (MFS) PROFILE DOMAIN-CONTAINING PROTEIN-RELATED"/>
    <property type="match status" value="1"/>
</dbReference>
<dbReference type="EMBL" id="JABCIY010000158">
    <property type="protein sequence ID" value="KAF7191289.1"/>
    <property type="molecule type" value="Genomic_DNA"/>
</dbReference>
<dbReference type="SUPFAM" id="SSF103473">
    <property type="entry name" value="MFS general substrate transporter"/>
    <property type="match status" value="1"/>
</dbReference>
<dbReference type="Pfam" id="PF07690">
    <property type="entry name" value="MFS_1"/>
    <property type="match status" value="1"/>
</dbReference>
<feature type="transmembrane region" description="Helical" evidence="5">
    <location>
        <begin position="236"/>
        <end position="257"/>
    </location>
</feature>
<keyword evidence="8" id="KW-1185">Reference proteome</keyword>
<accession>A0A8H6RGU5</accession>